<evidence type="ECO:0000259" key="4">
    <source>
        <dbReference type="Pfam" id="PF16193"/>
    </source>
</evidence>
<dbReference type="InterPro" id="IPR021886">
    <property type="entry name" value="MgsA_C"/>
</dbReference>
<proteinExistence type="predicted"/>
<sequence length="130" mass="13922">MAVLTTNIGSDGYITITDEIAKESVQNRKAIFDKKGDSHYDNISAFIKSMRGSDPDAAIFYLARALNGGEDPMFLARRIVIAASEDVGMANPNALILATSAMEAVHMVGMPEARIILAEAAVYVATSKKV</sequence>
<dbReference type="SUPFAM" id="SSF48019">
    <property type="entry name" value="post-AAA+ oligomerization domain-like"/>
    <property type="match status" value="1"/>
</dbReference>
<dbReference type="GO" id="GO:0017116">
    <property type="term" value="F:single-stranded DNA helicase activity"/>
    <property type="evidence" value="ECO:0007669"/>
    <property type="project" value="TreeGrafter"/>
</dbReference>
<gene>
    <name evidence="5" type="ORF">LEA_02284</name>
</gene>
<dbReference type="GO" id="GO:0005524">
    <property type="term" value="F:ATP binding"/>
    <property type="evidence" value="ECO:0007669"/>
    <property type="project" value="UniProtKB-KW"/>
</dbReference>
<evidence type="ECO:0000259" key="3">
    <source>
        <dbReference type="Pfam" id="PF12002"/>
    </source>
</evidence>
<dbReference type="GO" id="GO:0000731">
    <property type="term" value="P:DNA synthesis involved in DNA repair"/>
    <property type="evidence" value="ECO:0007669"/>
    <property type="project" value="TreeGrafter"/>
</dbReference>
<keyword evidence="1" id="KW-0547">Nucleotide-binding</keyword>
<dbReference type="InterPro" id="IPR032423">
    <property type="entry name" value="AAA_assoc_2"/>
</dbReference>
<feature type="domain" description="MgsA AAA+ ATPase C-terminal" evidence="3">
    <location>
        <begin position="52"/>
        <end position="129"/>
    </location>
</feature>
<dbReference type="Pfam" id="PF16193">
    <property type="entry name" value="AAA_assoc_2"/>
    <property type="match status" value="1"/>
</dbReference>
<dbReference type="InterPro" id="IPR051314">
    <property type="entry name" value="AAA_ATPase_RarA/MGS1/WRNIP1"/>
</dbReference>
<accession>K1U339</accession>
<name>K1U339_9ZZZZ</name>
<dbReference type="AlphaFoldDB" id="K1U339"/>
<dbReference type="InterPro" id="IPR008921">
    <property type="entry name" value="DNA_pol3_clamp-load_cplx_C"/>
</dbReference>
<dbReference type="FunFam" id="1.20.272.10:FF:000001">
    <property type="entry name" value="Putative AAA family ATPase"/>
    <property type="match status" value="1"/>
</dbReference>
<keyword evidence="2" id="KW-0067">ATP-binding</keyword>
<evidence type="ECO:0000256" key="2">
    <source>
        <dbReference type="ARBA" id="ARBA00022840"/>
    </source>
</evidence>
<comment type="caution">
    <text evidence="5">The sequence shown here is derived from an EMBL/GenBank/DDBJ whole genome shotgun (WGS) entry which is preliminary data.</text>
</comment>
<reference evidence="5" key="1">
    <citation type="journal article" date="2013" name="Environ. Microbiol.">
        <title>Microbiota from the distal guts of lean and obese adolescents exhibit partial functional redundancy besides clear differences in community structure.</title>
        <authorList>
            <person name="Ferrer M."/>
            <person name="Ruiz A."/>
            <person name="Lanza F."/>
            <person name="Haange S.B."/>
            <person name="Oberbach A."/>
            <person name="Till H."/>
            <person name="Bargiela R."/>
            <person name="Campoy C."/>
            <person name="Segura M.T."/>
            <person name="Richter M."/>
            <person name="von Bergen M."/>
            <person name="Seifert J."/>
            <person name="Suarez A."/>
        </authorList>
    </citation>
    <scope>NUCLEOTIDE SEQUENCE</scope>
</reference>
<protein>
    <submittedName>
        <fullName evidence="5">Recombination factor protein RarA</fullName>
    </submittedName>
</protein>
<feature type="domain" description="AAA C-terminal" evidence="4">
    <location>
        <begin position="9"/>
        <end position="51"/>
    </location>
</feature>
<dbReference type="PANTHER" id="PTHR13779:SF7">
    <property type="entry name" value="ATPASE WRNIP1"/>
    <property type="match status" value="1"/>
</dbReference>
<dbReference type="EMBL" id="AJWY01001577">
    <property type="protein sequence ID" value="EKC79587.1"/>
    <property type="molecule type" value="Genomic_DNA"/>
</dbReference>
<dbReference type="Pfam" id="PF12002">
    <property type="entry name" value="MgsA_C"/>
    <property type="match status" value="1"/>
</dbReference>
<dbReference type="PANTHER" id="PTHR13779">
    <property type="entry name" value="WERNER HELICASE-INTERACTING PROTEIN 1 FAMILY MEMBER"/>
    <property type="match status" value="1"/>
</dbReference>
<dbReference type="GO" id="GO:0008047">
    <property type="term" value="F:enzyme activator activity"/>
    <property type="evidence" value="ECO:0007669"/>
    <property type="project" value="TreeGrafter"/>
</dbReference>
<organism evidence="5">
    <name type="scientific">human gut metagenome</name>
    <dbReference type="NCBI Taxonomy" id="408170"/>
    <lineage>
        <taxon>unclassified sequences</taxon>
        <taxon>metagenomes</taxon>
        <taxon>organismal metagenomes</taxon>
    </lineage>
</organism>
<dbReference type="Gene3D" id="1.20.272.10">
    <property type="match status" value="1"/>
</dbReference>
<dbReference type="GO" id="GO:0003677">
    <property type="term" value="F:DNA binding"/>
    <property type="evidence" value="ECO:0007669"/>
    <property type="project" value="InterPro"/>
</dbReference>
<evidence type="ECO:0000256" key="1">
    <source>
        <dbReference type="ARBA" id="ARBA00022741"/>
    </source>
</evidence>
<dbReference type="GO" id="GO:0006261">
    <property type="term" value="P:DNA-templated DNA replication"/>
    <property type="evidence" value="ECO:0007669"/>
    <property type="project" value="TreeGrafter"/>
</dbReference>
<evidence type="ECO:0000313" key="5">
    <source>
        <dbReference type="EMBL" id="EKC79587.1"/>
    </source>
</evidence>